<dbReference type="Proteomes" id="UP000199698">
    <property type="component" value="Unassembled WGS sequence"/>
</dbReference>
<dbReference type="GO" id="GO:0006508">
    <property type="term" value="P:proteolysis"/>
    <property type="evidence" value="ECO:0007669"/>
    <property type="project" value="InterPro"/>
</dbReference>
<dbReference type="SUPFAM" id="SSF53474">
    <property type="entry name" value="alpha/beta-Hydrolases"/>
    <property type="match status" value="1"/>
</dbReference>
<reference evidence="4" key="1">
    <citation type="submission" date="2016-08" db="EMBL/GenBank/DDBJ databases">
        <authorList>
            <person name="Varghese N."/>
            <person name="Submissions Spin"/>
        </authorList>
    </citation>
    <scope>NUCLEOTIDE SEQUENCE [LARGE SCALE GENOMIC DNA]</scope>
    <source>
        <strain evidence="4">R-53144</strain>
    </source>
</reference>
<evidence type="ECO:0000313" key="3">
    <source>
        <dbReference type="EMBL" id="SCB80501.1"/>
    </source>
</evidence>
<name>A0A1C3ZDS3_9GAMM</name>
<dbReference type="GO" id="GO:0008236">
    <property type="term" value="F:serine-type peptidase activity"/>
    <property type="evidence" value="ECO:0007669"/>
    <property type="project" value="InterPro"/>
</dbReference>
<accession>A0A1C3ZDS3</accession>
<dbReference type="PANTHER" id="PTHR22946:SF9">
    <property type="entry name" value="POLYKETIDE TRANSFERASE AF380"/>
    <property type="match status" value="1"/>
</dbReference>
<dbReference type="InterPro" id="IPR029058">
    <property type="entry name" value="AB_hydrolase_fold"/>
</dbReference>
<keyword evidence="1" id="KW-0378">Hydrolase</keyword>
<dbReference type="Gene3D" id="3.40.50.1820">
    <property type="entry name" value="alpha/beta hydrolase"/>
    <property type="match status" value="1"/>
</dbReference>
<feature type="domain" description="Peptidase S9 prolyl oligopeptidase catalytic" evidence="2">
    <location>
        <begin position="152"/>
        <end position="267"/>
    </location>
</feature>
<proteinExistence type="predicted"/>
<sequence>MIKENTHIIIRAAVIAMALFPLSILANNSFEKSNTVPQSNVSLQEARANFNTKIVNPKDYNEKPPIPPKDIFSLVYYPAKDGDMSAYLTPDPKDGKKHPAVIWISGGFGGQGGDDFWTPAPKTNDQTGSAFRKAGLILMLPSFRGESGNPGQDEMFFGEIDDLEKARQFLAAQPYVDANRIYLAGHSTGGTRVLLASELLTGFRAIFSLGGVSDVKKWWGNADMSFLPFDTTSAEEFKLRSPGFFIESIKTPTFYFEGEEYYNTDFNILSSMAKDKNIPFYSNMIKGGDHFTIIYPITELISQKIINDTSEKTNITFTQEDIKKIEDSL</sequence>
<dbReference type="InterPro" id="IPR001375">
    <property type="entry name" value="Peptidase_S9_cat"/>
</dbReference>
<dbReference type="Pfam" id="PF00326">
    <property type="entry name" value="Peptidase_S9"/>
    <property type="match status" value="1"/>
</dbReference>
<dbReference type="EMBL" id="FMBA01000004">
    <property type="protein sequence ID" value="SCB80501.1"/>
    <property type="molecule type" value="Genomic_DNA"/>
</dbReference>
<dbReference type="AlphaFoldDB" id="A0A1C3ZDS3"/>
<gene>
    <name evidence="3" type="ORF">GA0061080_100443</name>
</gene>
<dbReference type="GO" id="GO:0052689">
    <property type="term" value="F:carboxylic ester hydrolase activity"/>
    <property type="evidence" value="ECO:0007669"/>
    <property type="project" value="UniProtKB-ARBA"/>
</dbReference>
<keyword evidence="4" id="KW-1185">Reference proteome</keyword>
<evidence type="ECO:0000313" key="4">
    <source>
        <dbReference type="Proteomes" id="UP000199698"/>
    </source>
</evidence>
<dbReference type="STRING" id="1798183.GA0061080_100443"/>
<dbReference type="InterPro" id="IPR050261">
    <property type="entry name" value="FrsA_esterase"/>
</dbReference>
<evidence type="ECO:0000259" key="2">
    <source>
        <dbReference type="Pfam" id="PF00326"/>
    </source>
</evidence>
<dbReference type="RefSeq" id="WP_209435692.1">
    <property type="nucleotide sequence ID" value="NZ_FMBA01000004.1"/>
</dbReference>
<dbReference type="PANTHER" id="PTHR22946">
    <property type="entry name" value="DIENELACTONE HYDROLASE DOMAIN-CONTAINING PROTEIN-RELATED"/>
    <property type="match status" value="1"/>
</dbReference>
<evidence type="ECO:0000256" key="1">
    <source>
        <dbReference type="ARBA" id="ARBA00022801"/>
    </source>
</evidence>
<organism evidence="3 4">
    <name type="scientific">Gilliamella intestini</name>
    <dbReference type="NCBI Taxonomy" id="1798183"/>
    <lineage>
        <taxon>Bacteria</taxon>
        <taxon>Pseudomonadati</taxon>
        <taxon>Pseudomonadota</taxon>
        <taxon>Gammaproteobacteria</taxon>
        <taxon>Orbales</taxon>
        <taxon>Orbaceae</taxon>
        <taxon>Gilliamella</taxon>
    </lineage>
</organism>
<protein>
    <submittedName>
        <fullName evidence="3">Prolyl oligopeptidase family protein</fullName>
    </submittedName>
</protein>